<feature type="compositionally biased region" description="Low complexity" evidence="2">
    <location>
        <begin position="487"/>
        <end position="500"/>
    </location>
</feature>
<dbReference type="SUPFAM" id="SSF54928">
    <property type="entry name" value="RNA-binding domain, RBD"/>
    <property type="match status" value="1"/>
</dbReference>
<proteinExistence type="predicted"/>
<dbReference type="SMART" id="SM00360">
    <property type="entry name" value="RRM"/>
    <property type="match status" value="1"/>
</dbReference>
<dbReference type="GO" id="GO:0003723">
    <property type="term" value="F:RNA binding"/>
    <property type="evidence" value="ECO:0007669"/>
    <property type="project" value="UniProtKB-UniRule"/>
</dbReference>
<dbReference type="InterPro" id="IPR035979">
    <property type="entry name" value="RBD_domain_sf"/>
</dbReference>
<feature type="region of interest" description="Disordered" evidence="2">
    <location>
        <begin position="469"/>
        <end position="510"/>
    </location>
</feature>
<dbReference type="Proteomes" id="UP000092321">
    <property type="component" value="Unassembled WGS sequence"/>
</dbReference>
<feature type="compositionally biased region" description="Polar residues" evidence="2">
    <location>
        <begin position="501"/>
        <end position="510"/>
    </location>
</feature>
<gene>
    <name evidence="4" type="ORF">HANVADRAFT_50938</name>
</gene>
<organism evidence="4 5">
    <name type="scientific">Hanseniaspora valbyensis NRRL Y-1626</name>
    <dbReference type="NCBI Taxonomy" id="766949"/>
    <lineage>
        <taxon>Eukaryota</taxon>
        <taxon>Fungi</taxon>
        <taxon>Dikarya</taxon>
        <taxon>Ascomycota</taxon>
        <taxon>Saccharomycotina</taxon>
        <taxon>Saccharomycetes</taxon>
        <taxon>Saccharomycodales</taxon>
        <taxon>Saccharomycodaceae</taxon>
        <taxon>Hanseniaspora</taxon>
    </lineage>
</organism>
<protein>
    <recommendedName>
        <fullName evidence="3">RRM domain-containing protein</fullName>
    </recommendedName>
</protein>
<dbReference type="InterPro" id="IPR000504">
    <property type="entry name" value="RRM_dom"/>
</dbReference>
<accession>A0A1B7TJW3</accession>
<dbReference type="PROSITE" id="PS50102">
    <property type="entry name" value="RRM"/>
    <property type="match status" value="1"/>
</dbReference>
<name>A0A1B7TJW3_9ASCO</name>
<keyword evidence="1" id="KW-0694">RNA-binding</keyword>
<keyword evidence="5" id="KW-1185">Reference proteome</keyword>
<evidence type="ECO:0000313" key="5">
    <source>
        <dbReference type="Proteomes" id="UP000092321"/>
    </source>
</evidence>
<feature type="compositionally biased region" description="Low complexity" evidence="2">
    <location>
        <begin position="154"/>
        <end position="169"/>
    </location>
</feature>
<evidence type="ECO:0000313" key="4">
    <source>
        <dbReference type="EMBL" id="OBA28988.1"/>
    </source>
</evidence>
<evidence type="ECO:0000259" key="3">
    <source>
        <dbReference type="PROSITE" id="PS50102"/>
    </source>
</evidence>
<dbReference type="Gene3D" id="3.30.70.330">
    <property type="match status" value="1"/>
</dbReference>
<evidence type="ECO:0000256" key="1">
    <source>
        <dbReference type="PROSITE-ProRule" id="PRU00176"/>
    </source>
</evidence>
<dbReference type="Pfam" id="PF00076">
    <property type="entry name" value="RRM_1"/>
    <property type="match status" value="1"/>
</dbReference>
<dbReference type="AlphaFoldDB" id="A0A1B7TJW3"/>
<feature type="compositionally biased region" description="Polar residues" evidence="2">
    <location>
        <begin position="442"/>
        <end position="457"/>
    </location>
</feature>
<dbReference type="OrthoDB" id="434258at2759"/>
<comment type="caution">
    <text evidence="4">The sequence shown here is derived from an EMBL/GenBank/DDBJ whole genome shotgun (WGS) entry which is preliminary data.</text>
</comment>
<feature type="domain" description="RRM" evidence="3">
    <location>
        <begin position="32"/>
        <end position="110"/>
    </location>
</feature>
<feature type="region of interest" description="Disordered" evidence="2">
    <location>
        <begin position="421"/>
        <end position="457"/>
    </location>
</feature>
<dbReference type="EMBL" id="LXPE01000001">
    <property type="protein sequence ID" value="OBA28988.1"/>
    <property type="molecule type" value="Genomic_DNA"/>
</dbReference>
<reference evidence="5" key="1">
    <citation type="journal article" date="2016" name="Proc. Natl. Acad. Sci. U.S.A.">
        <title>Comparative genomics of biotechnologically important yeasts.</title>
        <authorList>
            <person name="Riley R."/>
            <person name="Haridas S."/>
            <person name="Wolfe K.H."/>
            <person name="Lopes M.R."/>
            <person name="Hittinger C.T."/>
            <person name="Goeker M."/>
            <person name="Salamov A.A."/>
            <person name="Wisecaver J.H."/>
            <person name="Long T.M."/>
            <person name="Calvey C.H."/>
            <person name="Aerts A.L."/>
            <person name="Barry K.W."/>
            <person name="Choi C."/>
            <person name="Clum A."/>
            <person name="Coughlan A.Y."/>
            <person name="Deshpande S."/>
            <person name="Douglass A.P."/>
            <person name="Hanson S.J."/>
            <person name="Klenk H.-P."/>
            <person name="LaButti K.M."/>
            <person name="Lapidus A."/>
            <person name="Lindquist E.A."/>
            <person name="Lipzen A.M."/>
            <person name="Meier-Kolthoff J.P."/>
            <person name="Ohm R.A."/>
            <person name="Otillar R.P."/>
            <person name="Pangilinan J.L."/>
            <person name="Peng Y."/>
            <person name="Rokas A."/>
            <person name="Rosa C.A."/>
            <person name="Scheuner C."/>
            <person name="Sibirny A.A."/>
            <person name="Slot J.C."/>
            <person name="Stielow J.B."/>
            <person name="Sun H."/>
            <person name="Kurtzman C.P."/>
            <person name="Blackwell M."/>
            <person name="Grigoriev I.V."/>
            <person name="Jeffries T.W."/>
        </authorList>
    </citation>
    <scope>NUCLEOTIDE SEQUENCE [LARGE SCALE GENOMIC DNA]</scope>
    <source>
        <strain evidence="5">NRRL Y-1626</strain>
    </source>
</reference>
<dbReference type="InterPro" id="IPR012677">
    <property type="entry name" value="Nucleotide-bd_a/b_plait_sf"/>
</dbReference>
<feature type="region of interest" description="Disordered" evidence="2">
    <location>
        <begin position="146"/>
        <end position="169"/>
    </location>
</feature>
<feature type="compositionally biased region" description="Low complexity" evidence="2">
    <location>
        <begin position="421"/>
        <end position="441"/>
    </location>
</feature>
<evidence type="ECO:0000256" key="2">
    <source>
        <dbReference type="SAM" id="MobiDB-lite"/>
    </source>
</evidence>
<feature type="region of interest" description="Disordered" evidence="2">
    <location>
        <begin position="1"/>
        <end position="26"/>
    </location>
</feature>
<feature type="compositionally biased region" description="Low complexity" evidence="2">
    <location>
        <begin position="1"/>
        <end position="23"/>
    </location>
</feature>
<sequence length="510" mass="57604">MSNNNPTNETINNSTENNNENKNQPATDFIPTAVVIKNIPFAIKKEQMLQYIESLNLPLPYAFNYHFDNGVFRGLAFANFNNLKDTNLIIQNLNGKVMNGRKLRVEYKKVQQSSQQANEGTNLERNTSNMSLSSMASSAANGLMSHGNNSFINQQSHQQQQQDLQSHHSSSYNLGYQYTQQNYQPETSNLVRYHAPMVQKQTYLQPSQPSLDFNDPEVLEIYTQLILFKDRSSKYSEISWQQQYLTPQYKRIINSLCSFLNLYEISDPVYLSVRRQNQPKQLNSNIAANSPSQGFSSTAMYQQAPLSTGGSIYSQHLQNQQQQQQHNLLQNGMQDESSYLIKPPQGIFPPRNITPAAPSMSYLQGLTNSGSLEKEPQVITTSHALNYNNINLTNPLLRSSQQQNQSLRPQLTNTPSASSILLQQQQQQQPPPGLNVQLQPQTTSGSMQSATSLHSISSSVTQSMIGLSLPTSQQQQQQRYKQHPLLQRAQQQNQSQQQQQYSGSDVSFTL</sequence>